<dbReference type="STRING" id="1778.A9W97_09230"/>
<evidence type="ECO:0000313" key="3">
    <source>
        <dbReference type="EMBL" id="KQH76950.1"/>
    </source>
</evidence>
<feature type="region of interest" description="Disordered" evidence="1">
    <location>
        <begin position="517"/>
        <end position="570"/>
    </location>
</feature>
<sequence length="625" mass="66491">MRAQEISEQRSAVTRIEALLTWLGGGHARELAERHERSTHAVAGAVVVLGALLAWLVAALAVRPAVASAPVWAVVTATLVFGLLVGAVTRAIAGVPARGRSGIAGRAAVAVALGVVVGELAALVLFSGSVDRRLDERAVRTADSAPPVAQASASLQQARAARSALDGAVDQARGQLDNALVIARCEYNPTPACPQTRITGVPGRGPESRTANELLGDAQRELDGALAARDRQAPALDATVSRDEQALAEARQAVVADGGRGLGARWVAMNDLTLAAAGALVLRILTIAFFTLLYLLPLILRMWRGETTHDRHATARAEQERAELEADTAIAIKRAEVRRAAEIMWAEHQLTQTRLAIEAQAEIDREHHRRRVVEALDAPVHASSERTFEPVEEDMYLPIAAEAEAASRAVAELPAAERDVRPPVTANLPAPAEPVVAAVEHYEEPAAEVNDEHRAPLIPSIPDATKAAARWIRPLVPPFVARVIDNTTQPLRSARQVFEEVEEIAFSLKRTRKVTMNTETSEGAGPQQPPQPQSPLQGPDPAATGPGVQRIDSSRGQAAQPNYRDYGQLGGVAEPALSELSQAPADLARLAVGASGAEARRELVERQGPRELRGPEGPRQLPPAP</sequence>
<reference evidence="3 4" key="1">
    <citation type="submission" date="2015-10" db="EMBL/GenBank/DDBJ databases">
        <title>Mycobacterium gordonae draft genome assembly.</title>
        <authorList>
            <person name="Ustinova V."/>
            <person name="Smirnova T."/>
            <person name="Blagodatskikh K."/>
            <person name="Varlamov D."/>
            <person name="Larionova E."/>
            <person name="Chernousova L."/>
        </authorList>
    </citation>
    <scope>NUCLEOTIDE SEQUENCE [LARGE SCALE GENOMIC DNA]</scope>
    <source>
        <strain evidence="3 4">CTRI 14-8773</strain>
    </source>
</reference>
<accession>A0A0Q2QYH6</accession>
<feature type="transmembrane region" description="Helical" evidence="2">
    <location>
        <begin position="272"/>
        <end position="296"/>
    </location>
</feature>
<keyword evidence="2" id="KW-1133">Transmembrane helix</keyword>
<proteinExistence type="predicted"/>
<dbReference type="AlphaFoldDB" id="A0A0Q2QYH6"/>
<dbReference type="Proteomes" id="UP000051677">
    <property type="component" value="Unassembled WGS sequence"/>
</dbReference>
<evidence type="ECO:0000256" key="1">
    <source>
        <dbReference type="SAM" id="MobiDB-lite"/>
    </source>
</evidence>
<dbReference type="RefSeq" id="WP_055579992.1">
    <property type="nucleotide sequence ID" value="NZ_LKTM01000339.1"/>
</dbReference>
<dbReference type="OrthoDB" id="4571476at2"/>
<feature type="transmembrane region" description="Helical" evidence="2">
    <location>
        <begin position="41"/>
        <end position="63"/>
    </location>
</feature>
<dbReference type="Pfam" id="PF14362">
    <property type="entry name" value="DUF4407"/>
    <property type="match status" value="1"/>
</dbReference>
<name>A0A0Q2QYH6_MYCGO</name>
<feature type="compositionally biased region" description="Basic and acidic residues" evidence="1">
    <location>
        <begin position="600"/>
        <end position="616"/>
    </location>
</feature>
<gene>
    <name evidence="3" type="ORF">AO501_10730</name>
</gene>
<evidence type="ECO:0008006" key="5">
    <source>
        <dbReference type="Google" id="ProtNLM"/>
    </source>
</evidence>
<organism evidence="3 4">
    <name type="scientific">Mycobacterium gordonae</name>
    <dbReference type="NCBI Taxonomy" id="1778"/>
    <lineage>
        <taxon>Bacteria</taxon>
        <taxon>Bacillati</taxon>
        <taxon>Actinomycetota</taxon>
        <taxon>Actinomycetes</taxon>
        <taxon>Mycobacteriales</taxon>
        <taxon>Mycobacteriaceae</taxon>
        <taxon>Mycobacterium</taxon>
    </lineage>
</organism>
<dbReference type="EMBL" id="LKTM01000339">
    <property type="protein sequence ID" value="KQH76950.1"/>
    <property type="molecule type" value="Genomic_DNA"/>
</dbReference>
<protein>
    <recommendedName>
        <fullName evidence="5">DUF4407 domain-containing protein</fullName>
    </recommendedName>
</protein>
<feature type="region of interest" description="Disordered" evidence="1">
    <location>
        <begin position="600"/>
        <end position="625"/>
    </location>
</feature>
<evidence type="ECO:0000256" key="2">
    <source>
        <dbReference type="SAM" id="Phobius"/>
    </source>
</evidence>
<keyword evidence="2" id="KW-0812">Transmembrane</keyword>
<evidence type="ECO:0000313" key="4">
    <source>
        <dbReference type="Proteomes" id="UP000051677"/>
    </source>
</evidence>
<keyword evidence="2" id="KW-0472">Membrane</keyword>
<comment type="caution">
    <text evidence="3">The sequence shown here is derived from an EMBL/GenBank/DDBJ whole genome shotgun (WGS) entry which is preliminary data.</text>
</comment>
<feature type="transmembrane region" description="Helical" evidence="2">
    <location>
        <begin position="104"/>
        <end position="126"/>
    </location>
</feature>
<feature type="transmembrane region" description="Helical" evidence="2">
    <location>
        <begin position="69"/>
        <end position="92"/>
    </location>
</feature>
<dbReference type="InterPro" id="IPR025519">
    <property type="entry name" value="DUF4407"/>
</dbReference>